<dbReference type="VEuPathDB" id="MicrosporidiaDB:ECU03_0520"/>
<accession>M1JKB8</accession>
<dbReference type="PRINTS" id="PR00301">
    <property type="entry name" value="HEATSHOCK70"/>
</dbReference>
<dbReference type="VEuPathDB" id="MicrosporidiaDB:AEWD_030460"/>
<dbReference type="VEuPathDB" id="MicrosporidiaDB:M970_030460"/>
<dbReference type="InterPro" id="IPR013126">
    <property type="entry name" value="Hsp_70_fam"/>
</dbReference>
<dbReference type="InterPro" id="IPR018181">
    <property type="entry name" value="Heat_shock_70_CS"/>
</dbReference>
<dbReference type="VEuPathDB" id="MicrosporidiaDB:AEWR_030460"/>
<dbReference type="PANTHER" id="PTHR19375">
    <property type="entry name" value="HEAT SHOCK PROTEIN 70KDA"/>
    <property type="match status" value="1"/>
</dbReference>
<keyword evidence="2 5" id="KW-0547">Nucleotide-binding</keyword>
<comment type="similarity">
    <text evidence="1 5">Belongs to the heat shock protein 70 family.</text>
</comment>
<dbReference type="InterPro" id="IPR029047">
    <property type="entry name" value="HSP70_peptide-bd_sf"/>
</dbReference>
<evidence type="ECO:0000256" key="5">
    <source>
        <dbReference type="RuleBase" id="RU003322"/>
    </source>
</evidence>
<dbReference type="PROSITE" id="PS01036">
    <property type="entry name" value="HSP70_3"/>
    <property type="match status" value="1"/>
</dbReference>
<dbReference type="SUPFAM" id="SSF100920">
    <property type="entry name" value="Heat shock protein 70kD (HSP70), peptide-binding domain"/>
    <property type="match status" value="1"/>
</dbReference>
<dbReference type="PROSITE" id="PS00329">
    <property type="entry name" value="HSP70_2"/>
    <property type="match status" value="1"/>
</dbReference>
<dbReference type="Gene3D" id="2.60.34.10">
    <property type="entry name" value="Substrate Binding Domain Of DNAk, Chain A, domain 1"/>
    <property type="match status" value="1"/>
</dbReference>
<proteinExistence type="inferred from homology"/>
<dbReference type="InterPro" id="IPR043129">
    <property type="entry name" value="ATPase_NBD"/>
</dbReference>
<dbReference type="SMR" id="M1JKB8"/>
<dbReference type="GO" id="GO:0140662">
    <property type="term" value="F:ATP-dependent protein folding chaperone"/>
    <property type="evidence" value="ECO:0007669"/>
    <property type="project" value="InterPro"/>
</dbReference>
<sequence length="683" mass="74830">MSEEKAKSNTSRAIGIDLGTTFSCVAGYISGKVEVITNQDGERTTPSVVSFDENNCTVVGTAARNMVGSDPMSVIFDAKRMIGREFDDPKIQNAIKGWPFKVVRYNHREKREEPNKVSEGSNSYDNIAIKITRNGKTNYYAPVEISGKVLLYLKNAAEARLGGTVDSAVVTVPAYFEEPQKDVTKAAATIAGFDPNKVRLLAEPTAAAMAYGHIQTQKNANFSAKEDVLVFDLGGGTFDVSLLDFEFNGAAGSLGIVKAIDGDTFLGGQDFDNLLINYCISEFLKKNSSIKQSDLKESALLRLRAECTRVKAVLSSATSSAIYVPCFHMTDDLNVQITRARFELLCDHLFRRCMERTKGCLLRSAGVPEVEYSADGSKLLLNPSLEKTLNEVKNNISKVLLVGGSSRIPKIKALLAEYFGAHKVIEPVNADEAVAYGAAYQAASIYSDAVDAGSSLLLIDCVPLNLSIETAGGVATALIHCGDNIPIKKTETFTTYEDNQTAVTINVYEGNRAMCKDNKKIGSFNLDGIIAAPRGVPKIEVTFDVDHNGILIVTAQDKQTGKENQIKVTNSQNRLSQEEIERMTKEARDNEQRDNETKEKMGKRMAFDQAISSFKAFVEKANNISEEKKSESLRVIKENEEWLSNAQRPEDFEVEELERRSNDFQSFTSDIMKDVGMGGAPAA</sequence>
<reference evidence="7" key="1">
    <citation type="journal article" date="2013" name="Eukaryot. Cell">
        <title>Extremely Reduced Levels of Heterozygosity in the Vertebrate Pathogen Encephalitozoon cuniculi.</title>
        <authorList>
            <person name="Selman M."/>
            <person name="Sak B."/>
            <person name="Kvac M."/>
            <person name="Farinelli L."/>
            <person name="Weiss L.M."/>
            <person name="Corradi N."/>
        </authorList>
    </citation>
    <scope>NUCLEOTIDE SEQUENCE</scope>
</reference>
<dbReference type="CDD" id="cd24028">
    <property type="entry name" value="ASKHA_NBD_HSP70_HSPA1-like"/>
    <property type="match status" value="1"/>
</dbReference>
<dbReference type="Gene3D" id="1.20.1270.10">
    <property type="match status" value="1"/>
</dbReference>
<protein>
    <submittedName>
        <fullName evidence="7">Heat shock related 70kDa protein</fullName>
    </submittedName>
</protein>
<organism evidence="7">
    <name type="scientific">Encephalitozoon cuniculi</name>
    <name type="common">Microsporidian parasite</name>
    <dbReference type="NCBI Taxonomy" id="6035"/>
    <lineage>
        <taxon>Eukaryota</taxon>
        <taxon>Fungi</taxon>
        <taxon>Fungi incertae sedis</taxon>
        <taxon>Microsporidia</taxon>
        <taxon>Unikaryonidae</taxon>
        <taxon>Encephalitozoon</taxon>
    </lineage>
</organism>
<gene>
    <name evidence="7" type="ORF">ECU03_0520</name>
</gene>
<keyword evidence="4" id="KW-0143">Chaperone</keyword>
<dbReference type="Gene3D" id="3.90.640.10">
    <property type="entry name" value="Actin, Chain A, domain 4"/>
    <property type="match status" value="1"/>
</dbReference>
<evidence type="ECO:0000313" key="7">
    <source>
        <dbReference type="EMBL" id="AGE95924.1"/>
    </source>
</evidence>
<evidence type="ECO:0000256" key="3">
    <source>
        <dbReference type="ARBA" id="ARBA00022840"/>
    </source>
</evidence>
<evidence type="ECO:0000256" key="4">
    <source>
        <dbReference type="ARBA" id="ARBA00023186"/>
    </source>
</evidence>
<dbReference type="EMBL" id="KC513611">
    <property type="protein sequence ID" value="AGE95924.1"/>
    <property type="molecule type" value="Genomic_DNA"/>
</dbReference>
<evidence type="ECO:0000256" key="1">
    <source>
        <dbReference type="ARBA" id="ARBA00007381"/>
    </source>
</evidence>
<dbReference type="SUPFAM" id="SSF53067">
    <property type="entry name" value="Actin-like ATPase domain"/>
    <property type="match status" value="2"/>
</dbReference>
<evidence type="ECO:0000256" key="6">
    <source>
        <dbReference type="SAM" id="Coils"/>
    </source>
</evidence>
<dbReference type="Gene3D" id="3.30.420.40">
    <property type="match status" value="2"/>
</dbReference>
<dbReference type="GO" id="GO:0005524">
    <property type="term" value="F:ATP binding"/>
    <property type="evidence" value="ECO:0007669"/>
    <property type="project" value="UniProtKB-KW"/>
</dbReference>
<feature type="coiled-coil region" evidence="6">
    <location>
        <begin position="566"/>
        <end position="600"/>
    </location>
</feature>
<dbReference type="FunFam" id="3.30.30.30:FF:000005">
    <property type="entry name" value="Heat shock protein ssb1"/>
    <property type="match status" value="1"/>
</dbReference>
<keyword evidence="3 5" id="KW-0067">ATP-binding</keyword>
<dbReference type="PROSITE" id="PS00297">
    <property type="entry name" value="HSP70_1"/>
    <property type="match status" value="1"/>
</dbReference>
<dbReference type="FunFam" id="3.90.640.10:FF:000010">
    <property type="entry name" value="heat shock 70 kDa protein 14"/>
    <property type="match status" value="1"/>
</dbReference>
<name>M1JKB8_ENCCN</name>
<keyword evidence="7" id="KW-0346">Stress response</keyword>
<dbReference type="Pfam" id="PF00012">
    <property type="entry name" value="HSP70"/>
    <property type="match status" value="2"/>
</dbReference>
<dbReference type="AlphaFoldDB" id="M1JKB8"/>
<keyword evidence="6" id="KW-0175">Coiled coil</keyword>
<evidence type="ECO:0000256" key="2">
    <source>
        <dbReference type="ARBA" id="ARBA00022741"/>
    </source>
</evidence>
<dbReference type="InterPro" id="IPR029048">
    <property type="entry name" value="HSP70_C_sf"/>
</dbReference>
<dbReference type="VEuPathDB" id="MicrosporidiaDB:AEWQ_030460"/>
<dbReference type="FunFam" id="2.60.34.10:FF:000012">
    <property type="entry name" value="Heat shock 70 kDa protein"/>
    <property type="match status" value="1"/>
</dbReference>
<dbReference type="OMA" id="VCKPIVT"/>